<dbReference type="CDD" id="cd02845">
    <property type="entry name" value="PAZ_piwi_like"/>
    <property type="match status" value="1"/>
</dbReference>
<dbReference type="Proteomes" id="UP001652641">
    <property type="component" value="Chromosome 11"/>
</dbReference>
<feature type="compositionally biased region" description="Basic residues" evidence="5">
    <location>
        <begin position="1"/>
        <end position="11"/>
    </location>
</feature>
<evidence type="ECO:0000256" key="2">
    <source>
        <dbReference type="ARBA" id="ARBA00022884"/>
    </source>
</evidence>
<dbReference type="InterPro" id="IPR003100">
    <property type="entry name" value="PAZ_dom"/>
</dbReference>
<feature type="compositionally biased region" description="Polar residues" evidence="5">
    <location>
        <begin position="41"/>
        <end position="50"/>
    </location>
</feature>
<evidence type="ECO:0000256" key="3">
    <source>
        <dbReference type="ARBA" id="ARBA00023158"/>
    </source>
</evidence>
<dbReference type="InterPro" id="IPR003165">
    <property type="entry name" value="Piwi"/>
</dbReference>
<dbReference type="InterPro" id="IPR036085">
    <property type="entry name" value="PAZ_dom_sf"/>
</dbReference>
<evidence type="ECO:0000259" key="7">
    <source>
        <dbReference type="PROSITE" id="PS50822"/>
    </source>
</evidence>
<dbReference type="Gene3D" id="3.40.50.2300">
    <property type="match status" value="1"/>
</dbReference>
<dbReference type="PROSITE" id="PS50821">
    <property type="entry name" value="PAZ"/>
    <property type="match status" value="1"/>
</dbReference>
<dbReference type="SMART" id="SM00949">
    <property type="entry name" value="PAZ"/>
    <property type="match status" value="1"/>
</dbReference>
<dbReference type="Pfam" id="PF02171">
    <property type="entry name" value="Piwi"/>
    <property type="match status" value="1"/>
</dbReference>
<dbReference type="GeneID" id="112915767"/>
<dbReference type="Pfam" id="PF02170">
    <property type="entry name" value="PAZ"/>
    <property type="match status" value="1"/>
</dbReference>
<dbReference type="PANTHER" id="PTHR22891">
    <property type="entry name" value="EUKARYOTIC TRANSLATION INITIATION FACTOR 2C"/>
    <property type="match status" value="1"/>
</dbReference>
<accession>A0ABM4XW74</accession>
<dbReference type="Pfam" id="PF23278">
    <property type="entry name" value="Piwi_N"/>
    <property type="match status" value="1"/>
</dbReference>
<evidence type="ECO:0000313" key="8">
    <source>
        <dbReference type="Proteomes" id="UP001652641"/>
    </source>
</evidence>
<dbReference type="InterPro" id="IPR012337">
    <property type="entry name" value="RNaseH-like_sf"/>
</dbReference>
<evidence type="ECO:0000313" key="9">
    <source>
        <dbReference type="RefSeq" id="XP_072582302.1"/>
    </source>
</evidence>
<evidence type="ECO:0000256" key="5">
    <source>
        <dbReference type="SAM" id="MobiDB-lite"/>
    </source>
</evidence>
<evidence type="ECO:0000256" key="4">
    <source>
        <dbReference type="RuleBase" id="RU361178"/>
    </source>
</evidence>
<dbReference type="CDD" id="cd04658">
    <property type="entry name" value="Piwi_piwi-like_Euk"/>
    <property type="match status" value="1"/>
</dbReference>
<dbReference type="PROSITE" id="PS50822">
    <property type="entry name" value="PIWI"/>
    <property type="match status" value="1"/>
</dbReference>
<name>A0ABM4XW74_VULVU</name>
<comment type="similarity">
    <text evidence="4">Belongs to the argonaute family.</text>
</comment>
<feature type="domain" description="Piwi" evidence="7">
    <location>
        <begin position="460"/>
        <end position="752"/>
    </location>
</feature>
<dbReference type="Gene3D" id="3.30.420.10">
    <property type="entry name" value="Ribonuclease H-like superfamily/Ribonuclease H"/>
    <property type="match status" value="1"/>
</dbReference>
<keyword evidence="2" id="KW-0694">RNA-binding</keyword>
<dbReference type="SUPFAM" id="SSF101690">
    <property type="entry name" value="PAZ domain"/>
    <property type="match status" value="1"/>
</dbReference>
<keyword evidence="8" id="KW-1185">Reference proteome</keyword>
<gene>
    <name evidence="9" type="primary">PIWIL4</name>
</gene>
<dbReference type="RefSeq" id="XP_072582302.1">
    <property type="nucleotide sequence ID" value="XM_072726201.1"/>
</dbReference>
<proteinExistence type="inferred from homology"/>
<dbReference type="InterPro" id="IPR036397">
    <property type="entry name" value="RNaseH_sf"/>
</dbReference>
<dbReference type="SUPFAM" id="SSF53098">
    <property type="entry name" value="Ribonuclease H-like"/>
    <property type="match status" value="1"/>
</dbReference>
<feature type="region of interest" description="Disordered" evidence="5">
    <location>
        <begin position="1"/>
        <end position="50"/>
    </location>
</feature>
<reference evidence="9" key="1">
    <citation type="submission" date="2025-08" db="UniProtKB">
        <authorList>
            <consortium name="RefSeq"/>
        </authorList>
    </citation>
    <scope>IDENTIFICATION</scope>
    <source>
        <tissue evidence="9">Cell line</tissue>
    </source>
</reference>
<sequence length="766" mass="86481">MSGRARARARGRAPGPSATEVGRPSAAPSPTSVDTGDKEASSSSGFVGTSRVSQQCEDGISSGDAGCTFIERGGKIRRDVMDLGICTREKLAHVRDCKRGSSGVPVKLVTNLFSLDLPQNWQLYQYHVAYVPELESRRLRIALLYSHAEFSNKAKAFDGTILFLSQKLEDKVTELSSETSKGETVKMTITLIMELPASSPICIQVLNIIFKKIFKKLAMYQIGRNFYKPSEPVEIPQHKLSLWPGFAISVSQFESRLQFTADVSYKVLRNETVLEFMTGICQQTGMSCFAQMCEKQLLGLIVLTRYNNKTYRIDDIDWSVKPTHTFQKQDGTEITYVDYYKQQYDITLSDLNQPVLVSLLKSKRNDNTEARMAHLIPELCFITGLTRQATTDFQLMKVVAEKTRLSPLGRQQCLARLADDIQRNKYARFELETWGLHFGCQMSLTGRVLPSEKILMQDHVVMCILPSNQKSYYDSIKKYLNSFCPVPSQCALTRTLNKKQMMMSIATRIAMQMACKLGGELWAVEIPLKSLMVVGIDVCKDEFSKDMVVVGFVASINPRITRWFSRCILQRTTTDVADCLKVFMTGALNKWYKHNHGLPARIVVYRDGVGDGQLKTLIEYEVPQLLSSVTEASSNTSPKLSVIVVRKKCTPRFFTETDRSVQNPPLGTVVDSEATRPEWYDFYLISRAACRGTVSPTHYNVIYDDNGLKPDHMQRLTFKLCHLYYNWPGLISIPAPCQYAHKLTFLVAQSIHKEPSLELSNSLFYL</sequence>
<organism evidence="8 9">
    <name type="scientific">Vulpes vulpes</name>
    <name type="common">Red fox</name>
    <dbReference type="NCBI Taxonomy" id="9627"/>
    <lineage>
        <taxon>Eukaryota</taxon>
        <taxon>Metazoa</taxon>
        <taxon>Chordata</taxon>
        <taxon>Craniata</taxon>
        <taxon>Vertebrata</taxon>
        <taxon>Euteleostomi</taxon>
        <taxon>Mammalia</taxon>
        <taxon>Eutheria</taxon>
        <taxon>Laurasiatheria</taxon>
        <taxon>Carnivora</taxon>
        <taxon>Caniformia</taxon>
        <taxon>Canidae</taxon>
        <taxon>Vulpes</taxon>
    </lineage>
</organism>
<feature type="domain" description="PAZ" evidence="6">
    <location>
        <begin position="272"/>
        <end position="384"/>
    </location>
</feature>
<keyword evidence="3" id="KW-0943">RNA-mediated gene silencing</keyword>
<protein>
    <submittedName>
        <fullName evidence="9">Piwi-like protein 4 isoform X2</fullName>
    </submittedName>
</protein>
<keyword evidence="1" id="KW-0810">Translation regulation</keyword>
<dbReference type="Gene3D" id="2.170.260.10">
    <property type="entry name" value="paz domain"/>
    <property type="match status" value="1"/>
</dbReference>
<evidence type="ECO:0000256" key="1">
    <source>
        <dbReference type="ARBA" id="ARBA00022845"/>
    </source>
</evidence>
<evidence type="ECO:0000259" key="6">
    <source>
        <dbReference type="PROSITE" id="PS50821"/>
    </source>
</evidence>
<dbReference type="SMART" id="SM00950">
    <property type="entry name" value="Piwi"/>
    <property type="match status" value="1"/>
</dbReference>